<reference evidence="1 2" key="1">
    <citation type="submission" date="2023-08" db="EMBL/GenBank/DDBJ databases">
        <authorList>
            <person name="Palmer J.M."/>
        </authorList>
    </citation>
    <scope>NUCLEOTIDE SEQUENCE [LARGE SCALE GENOMIC DNA]</scope>
    <source>
        <strain evidence="1 2">TWF481</strain>
    </source>
</reference>
<dbReference type="EMBL" id="JAVHJL010000008">
    <property type="protein sequence ID" value="KAK6498436.1"/>
    <property type="molecule type" value="Genomic_DNA"/>
</dbReference>
<evidence type="ECO:0000313" key="2">
    <source>
        <dbReference type="Proteomes" id="UP001370758"/>
    </source>
</evidence>
<gene>
    <name evidence="1" type="ORF">TWF481_011028</name>
</gene>
<dbReference type="Proteomes" id="UP001370758">
    <property type="component" value="Unassembled WGS sequence"/>
</dbReference>
<proteinExistence type="predicted"/>
<keyword evidence="2" id="KW-1185">Reference proteome</keyword>
<evidence type="ECO:0000313" key="1">
    <source>
        <dbReference type="EMBL" id="KAK6498436.1"/>
    </source>
</evidence>
<comment type="caution">
    <text evidence="1">The sequence shown here is derived from an EMBL/GenBank/DDBJ whole genome shotgun (WGS) entry which is preliminary data.</text>
</comment>
<organism evidence="1 2">
    <name type="scientific">Arthrobotrys musiformis</name>
    <dbReference type="NCBI Taxonomy" id="47236"/>
    <lineage>
        <taxon>Eukaryota</taxon>
        <taxon>Fungi</taxon>
        <taxon>Dikarya</taxon>
        <taxon>Ascomycota</taxon>
        <taxon>Pezizomycotina</taxon>
        <taxon>Orbiliomycetes</taxon>
        <taxon>Orbiliales</taxon>
        <taxon>Orbiliaceae</taxon>
        <taxon>Arthrobotrys</taxon>
    </lineage>
</organism>
<protein>
    <submittedName>
        <fullName evidence="1">Uncharacterized protein</fullName>
    </submittedName>
</protein>
<dbReference type="AlphaFoldDB" id="A0AAV9VYJ1"/>
<accession>A0AAV9VYJ1</accession>
<sequence length="135" mass="14912">MAGYNKQIKLVIVRSGPDVSKHVPSTVKLPPSLVLETAYETTLGATLSTISNQYEALISAEEGELQYYGKYLDPIEPDERLGDSGAVLQELDSSMDGKTVKVYAFGGGICRHWRQYIPEPDSMEPDVSPAQDRYQ</sequence>
<name>A0AAV9VYJ1_9PEZI</name>